<name>U6MYT9_9EIME</name>
<feature type="compositionally biased region" description="Low complexity" evidence="1">
    <location>
        <begin position="69"/>
        <end position="80"/>
    </location>
</feature>
<dbReference type="AlphaFoldDB" id="U6MYT9"/>
<organism evidence="2 3">
    <name type="scientific">Eimeria necatrix</name>
    <dbReference type="NCBI Taxonomy" id="51315"/>
    <lineage>
        <taxon>Eukaryota</taxon>
        <taxon>Sar</taxon>
        <taxon>Alveolata</taxon>
        <taxon>Apicomplexa</taxon>
        <taxon>Conoidasida</taxon>
        <taxon>Coccidia</taxon>
        <taxon>Eucoccidiorida</taxon>
        <taxon>Eimeriorina</taxon>
        <taxon>Eimeriidae</taxon>
        <taxon>Eimeria</taxon>
    </lineage>
</organism>
<reference evidence="2" key="1">
    <citation type="submission" date="2013-10" db="EMBL/GenBank/DDBJ databases">
        <title>Genomic analysis of the causative agents of coccidiosis in chickens.</title>
        <authorList>
            <person name="Reid A.J."/>
            <person name="Blake D."/>
            <person name="Billington K."/>
            <person name="Browne H."/>
            <person name="Dunn M."/>
            <person name="Hung S."/>
            <person name="Kawahara F."/>
            <person name="Miranda-Saavedra D."/>
            <person name="Mourier T."/>
            <person name="Nagra H."/>
            <person name="Otto T.D."/>
            <person name="Rawlings N."/>
            <person name="Sanchez A."/>
            <person name="Sanders M."/>
            <person name="Subramaniam C."/>
            <person name="Tay Y."/>
            <person name="Dear P."/>
            <person name="Doerig C."/>
            <person name="Gruber A."/>
            <person name="Parkinson J."/>
            <person name="Shirley M."/>
            <person name="Wan K.L."/>
            <person name="Berriman M."/>
            <person name="Tomley F."/>
            <person name="Pain A."/>
        </authorList>
    </citation>
    <scope>NUCLEOTIDE SEQUENCE [LARGE SCALE GENOMIC DNA]</scope>
    <source>
        <strain evidence="2">Houghton</strain>
    </source>
</reference>
<keyword evidence="3" id="KW-1185">Reference proteome</keyword>
<evidence type="ECO:0000313" key="3">
    <source>
        <dbReference type="Proteomes" id="UP000030754"/>
    </source>
</evidence>
<feature type="region of interest" description="Disordered" evidence="1">
    <location>
        <begin position="1"/>
        <end position="44"/>
    </location>
</feature>
<evidence type="ECO:0000313" key="2">
    <source>
        <dbReference type="EMBL" id="CDJ67654.1"/>
    </source>
</evidence>
<dbReference type="RefSeq" id="XP_013436121.1">
    <property type="nucleotide sequence ID" value="XM_013580667.1"/>
</dbReference>
<proteinExistence type="predicted"/>
<dbReference type="Proteomes" id="UP000030754">
    <property type="component" value="Unassembled WGS sequence"/>
</dbReference>
<dbReference type="VEuPathDB" id="ToxoDB:ENH_00040410"/>
<protein>
    <submittedName>
        <fullName evidence="2">Uncharacterized protein</fullName>
    </submittedName>
</protein>
<dbReference type="EMBL" id="HG724678">
    <property type="protein sequence ID" value="CDJ67654.1"/>
    <property type="molecule type" value="Genomic_DNA"/>
</dbReference>
<dbReference type="OrthoDB" id="348693at2759"/>
<evidence type="ECO:0000256" key="1">
    <source>
        <dbReference type="SAM" id="MobiDB-lite"/>
    </source>
</evidence>
<accession>U6MYT9</accession>
<sequence>MGVAGPGGPHKRNGRRPYTSGGQQHGFSGYEQQQQQQQQDAAAGTFACSTRANTVSAEAVETRSYKTSAQQQPQEQHQQQHAVEVGEGPVSYPAIPFGEEWGPYWGPLPFGVPAEYMLAADRQQQHEVAVYGLPKLQSSVDASTAATTPAGAVGAPYGTIYAAASCLGPASYLSRIAQCRLQPGTSELLLQHAPTMYEE</sequence>
<gene>
    <name evidence="2" type="ORF">ENH_00040410</name>
</gene>
<reference evidence="2" key="2">
    <citation type="submission" date="2013-10" db="EMBL/GenBank/DDBJ databases">
        <authorList>
            <person name="Aslett M."/>
        </authorList>
    </citation>
    <scope>NUCLEOTIDE SEQUENCE [LARGE SCALE GENOMIC DNA]</scope>
    <source>
        <strain evidence="2">Houghton</strain>
    </source>
</reference>
<dbReference type="GeneID" id="25474199"/>
<feature type="region of interest" description="Disordered" evidence="1">
    <location>
        <begin position="57"/>
        <end position="80"/>
    </location>
</feature>